<evidence type="ECO:0000313" key="8">
    <source>
        <dbReference type="Proteomes" id="UP000002640"/>
    </source>
</evidence>
<feature type="domain" description="EF-hand" evidence="6">
    <location>
        <begin position="729"/>
        <end position="764"/>
    </location>
</feature>
<dbReference type="CDD" id="cd00051">
    <property type="entry name" value="EFh"/>
    <property type="match status" value="1"/>
</dbReference>
<name>G4ZC92_PHYSP</name>
<dbReference type="PROSITE" id="PS00018">
    <property type="entry name" value="EF_HAND_1"/>
    <property type="match status" value="5"/>
</dbReference>
<keyword evidence="4" id="KW-0175">Coiled coil</keyword>
<feature type="domain" description="EF-hand" evidence="6">
    <location>
        <begin position="644"/>
        <end position="679"/>
    </location>
</feature>
<dbReference type="Gene3D" id="1.10.238.10">
    <property type="entry name" value="EF-hand"/>
    <property type="match status" value="4"/>
</dbReference>
<dbReference type="RefSeq" id="XP_009524837.1">
    <property type="nucleotide sequence ID" value="XM_009526542.1"/>
</dbReference>
<dbReference type="PROSITE" id="PS50222">
    <property type="entry name" value="EF_HAND_2"/>
    <property type="match status" value="5"/>
</dbReference>
<evidence type="ECO:0000256" key="4">
    <source>
        <dbReference type="SAM" id="Coils"/>
    </source>
</evidence>
<dbReference type="InterPro" id="IPR018247">
    <property type="entry name" value="EF_Hand_1_Ca_BS"/>
</dbReference>
<evidence type="ECO:0000256" key="2">
    <source>
        <dbReference type="ARBA" id="ARBA00022737"/>
    </source>
</evidence>
<organism evidence="7 8">
    <name type="scientific">Phytophthora sojae (strain P6497)</name>
    <name type="common">Soybean stem and root rot agent</name>
    <name type="synonym">Phytophthora megasperma f. sp. glycines</name>
    <dbReference type="NCBI Taxonomy" id="1094619"/>
    <lineage>
        <taxon>Eukaryota</taxon>
        <taxon>Sar</taxon>
        <taxon>Stramenopiles</taxon>
        <taxon>Oomycota</taxon>
        <taxon>Peronosporomycetes</taxon>
        <taxon>Peronosporales</taxon>
        <taxon>Peronosporaceae</taxon>
        <taxon>Phytophthora</taxon>
    </lineage>
</organism>
<feature type="non-terminal residue" evidence="7">
    <location>
        <position position="1024"/>
    </location>
</feature>
<evidence type="ECO:0000313" key="7">
    <source>
        <dbReference type="EMBL" id="EGZ22120.1"/>
    </source>
</evidence>
<keyword evidence="2" id="KW-0677">Repeat</keyword>
<dbReference type="SUPFAM" id="SSF47473">
    <property type="entry name" value="EF-hand"/>
    <property type="match status" value="3"/>
</dbReference>
<evidence type="ECO:0000256" key="5">
    <source>
        <dbReference type="SAM" id="MobiDB-lite"/>
    </source>
</evidence>
<feature type="region of interest" description="Disordered" evidence="5">
    <location>
        <begin position="113"/>
        <end position="149"/>
    </location>
</feature>
<accession>G4ZC92</accession>
<sequence length="1024" mass="114561">RVSGGKRARTILVESRDEVVCSRQRERNGKYTATLASPQSGASGEVFNIHSVVDWVELQLWNRFGNGFDVFLGKASRAQRKRLQKEHDDLELLISTYQRVLEKNGDAALIQTQQKEPGSPVRCNPAVPESAPNSPPTSPTPSLSSKKPVFLKTWEERERERRLEKEVSKAQRIEEEKQRLLQRVIERQQQEDYEALISKFTESRKQRAARRIQTFVRSIRSALQAKRLETENRAASLVQASWKRFVHVRDYPRRLEERREDIEMQQMAQSEEELRQWLADLEQKRREEAIARAMSPPESIRSNEPEDAIDDTPSPSASPSKQVVDALVTTWRKLHRVFVIAHRTKGTDYRDLFSEIDLRKDDVLDRAELRLGARSFGVRLDRKITRALITLIRTKCGAPSKPLLVTFEQFMQGFELVQTEAEQTDTQLLPDARLEDAVDASAAEGKAVNAVTEPPVDDSPGTQEDQATDEEALVVAVRAFRAAVYDSATAFLATLGKPSSDYRAFREALAQIFAEFDANRNGQLEVIELVACMASFNLRLSDDNVSLLRELFIGDREHGTVGVAEFISFILAHSPSSSDEDELGLLGHRLREAIMTRVTQAQAQSDSVEDAVRLVFAAAYKRKGQQSCAIRDFVRVFNRLRLGATPAQVARLVVRLDRDGDGSISFEELLVWLRLRSKASLDTDVGLDSGSVPASQATLQLATKKAAALRLFLEKLVSGGEISPTKPDSKTARLAALFHQIDTNNSGKINQEELQVFLESQDLSSVVGEESLAGLCGLSKSAQPPAALVAQEMMNLLGMNANGITTLKEWLAFAQYESTHEGDDPVVIEALRRALKESENNDPEHLVWWFNALPGAIQAPITRQGEPAQVKVRVAEFKTTLRAKLNGARSIPLHVIDRVVVSLDKDSSGWITTSELCLWAYPPRDIEEILRLIITSWQIERSQVSSRTEFAANLYSRFDVDGNGSLAVREILSGLAVFGVDLTEYEARVLLIAFDIDGDGCWSKSEFLAFVDKLFPAEAFAKEP</sequence>
<protein>
    <recommendedName>
        <fullName evidence="6">EF-hand domain-containing protein</fullName>
    </recommendedName>
</protein>
<dbReference type="PANTHER" id="PTHR34524:SF6">
    <property type="entry name" value="CALCYPHOSINE LIKE"/>
    <property type="match status" value="1"/>
</dbReference>
<dbReference type="Pfam" id="PF13833">
    <property type="entry name" value="EF-hand_8"/>
    <property type="match status" value="1"/>
</dbReference>
<feature type="region of interest" description="Disordered" evidence="5">
    <location>
        <begin position="445"/>
        <end position="468"/>
    </location>
</feature>
<feature type="coiled-coil region" evidence="4">
    <location>
        <begin position="156"/>
        <end position="190"/>
    </location>
</feature>
<dbReference type="KEGG" id="psoj:PHYSODRAFT_389108"/>
<dbReference type="InParanoid" id="G4ZC92"/>
<feature type="non-terminal residue" evidence="7">
    <location>
        <position position="1"/>
    </location>
</feature>
<dbReference type="OMA" id="HEQAMAN"/>
<dbReference type="EMBL" id="JH159153">
    <property type="protein sequence ID" value="EGZ22120.1"/>
    <property type="molecule type" value="Genomic_DNA"/>
</dbReference>
<reference evidence="7 8" key="1">
    <citation type="journal article" date="2006" name="Science">
        <title>Phytophthora genome sequences uncover evolutionary origins and mechanisms of pathogenesis.</title>
        <authorList>
            <person name="Tyler B.M."/>
            <person name="Tripathy S."/>
            <person name="Zhang X."/>
            <person name="Dehal P."/>
            <person name="Jiang R.H."/>
            <person name="Aerts A."/>
            <person name="Arredondo F.D."/>
            <person name="Baxter L."/>
            <person name="Bensasson D."/>
            <person name="Beynon J.L."/>
            <person name="Chapman J."/>
            <person name="Damasceno C.M."/>
            <person name="Dorrance A.E."/>
            <person name="Dou D."/>
            <person name="Dickerman A.W."/>
            <person name="Dubchak I.L."/>
            <person name="Garbelotto M."/>
            <person name="Gijzen M."/>
            <person name="Gordon S.G."/>
            <person name="Govers F."/>
            <person name="Grunwald N.J."/>
            <person name="Huang W."/>
            <person name="Ivors K.L."/>
            <person name="Jones R.W."/>
            <person name="Kamoun S."/>
            <person name="Krampis K."/>
            <person name="Lamour K.H."/>
            <person name="Lee M.K."/>
            <person name="McDonald W.H."/>
            <person name="Medina M."/>
            <person name="Meijer H.J."/>
            <person name="Nordberg E.K."/>
            <person name="Maclean D.J."/>
            <person name="Ospina-Giraldo M.D."/>
            <person name="Morris P.F."/>
            <person name="Phuntumart V."/>
            <person name="Putnam N.H."/>
            <person name="Rash S."/>
            <person name="Rose J.K."/>
            <person name="Sakihama Y."/>
            <person name="Salamov A.A."/>
            <person name="Savidor A."/>
            <person name="Scheuring C.F."/>
            <person name="Smith B.M."/>
            <person name="Sobral B.W."/>
            <person name="Terry A."/>
            <person name="Torto-Alalibo T.A."/>
            <person name="Win J."/>
            <person name="Xu Z."/>
            <person name="Zhang H."/>
            <person name="Grigoriev I.V."/>
            <person name="Rokhsar D.S."/>
            <person name="Boore J.L."/>
        </authorList>
    </citation>
    <scope>NUCLEOTIDE SEQUENCE [LARGE SCALE GENOMIC DNA]</scope>
    <source>
        <strain evidence="7 8">P6497</strain>
    </source>
</reference>
<dbReference type="InterPro" id="IPR051581">
    <property type="entry name" value="Ca-bind"/>
</dbReference>
<dbReference type="Proteomes" id="UP000002640">
    <property type="component" value="Unassembled WGS sequence"/>
</dbReference>
<feature type="domain" description="EF-hand" evidence="6">
    <location>
        <begin position="504"/>
        <end position="539"/>
    </location>
</feature>
<keyword evidence="1" id="KW-0479">Metal-binding</keyword>
<evidence type="ECO:0000256" key="3">
    <source>
        <dbReference type="ARBA" id="ARBA00022837"/>
    </source>
</evidence>
<feature type="domain" description="EF-hand" evidence="6">
    <location>
        <begin position="344"/>
        <end position="379"/>
    </location>
</feature>
<dbReference type="InterPro" id="IPR011992">
    <property type="entry name" value="EF-hand-dom_pair"/>
</dbReference>
<dbReference type="SMART" id="SM00054">
    <property type="entry name" value="EFh"/>
    <property type="match status" value="5"/>
</dbReference>
<feature type="region of interest" description="Disordered" evidence="5">
    <location>
        <begin position="291"/>
        <end position="321"/>
    </location>
</feature>
<keyword evidence="3" id="KW-0106">Calcium</keyword>
<evidence type="ECO:0000259" key="6">
    <source>
        <dbReference type="PROSITE" id="PS50222"/>
    </source>
</evidence>
<dbReference type="InterPro" id="IPR002048">
    <property type="entry name" value="EF_hand_dom"/>
</dbReference>
<feature type="domain" description="EF-hand" evidence="6">
    <location>
        <begin position="946"/>
        <end position="981"/>
    </location>
</feature>
<dbReference type="AlphaFoldDB" id="G4ZC92"/>
<dbReference type="GO" id="GO:0005509">
    <property type="term" value="F:calcium ion binding"/>
    <property type="evidence" value="ECO:0007669"/>
    <property type="project" value="InterPro"/>
</dbReference>
<keyword evidence="8" id="KW-1185">Reference proteome</keyword>
<evidence type="ECO:0000256" key="1">
    <source>
        <dbReference type="ARBA" id="ARBA00022723"/>
    </source>
</evidence>
<dbReference type="PANTHER" id="PTHR34524">
    <property type="entry name" value="CALCYPHOSIN"/>
    <property type="match status" value="1"/>
</dbReference>
<dbReference type="Pfam" id="PF13202">
    <property type="entry name" value="EF-hand_5"/>
    <property type="match status" value="3"/>
</dbReference>
<proteinExistence type="predicted"/>
<gene>
    <name evidence="7" type="ORF">PHYSODRAFT_389108</name>
</gene>
<dbReference type="GeneID" id="20651024"/>